<proteinExistence type="predicted"/>
<dbReference type="Proteomes" id="UP000021108">
    <property type="component" value="Unassembled WGS sequence"/>
</dbReference>
<dbReference type="EMBL" id="JEXD01000004">
    <property type="protein sequence ID" value="EXC09011.1"/>
    <property type="molecule type" value="Genomic_DNA"/>
</dbReference>
<dbReference type="AlphaFoldDB" id="A0A009Q2K2"/>
<evidence type="ECO:0000313" key="3">
    <source>
        <dbReference type="Proteomes" id="UP000021108"/>
    </source>
</evidence>
<comment type="caution">
    <text evidence="2">The sequence shown here is derived from an EMBL/GenBank/DDBJ whole genome shotgun (WGS) entry which is preliminary data.</text>
</comment>
<gene>
    <name evidence="2" type="ORF">J506_0790</name>
</gene>
<accession>A0A009Q2K2</accession>
<dbReference type="RefSeq" id="WP_001248747.1">
    <property type="nucleotide sequence ID" value="NZ_JEXD01000004.1"/>
</dbReference>
<dbReference type="PATRIC" id="fig|1310607.3.peg.760"/>
<organism evidence="2 3">
    <name type="scientific">Acinetobacter baumannii 625974</name>
    <dbReference type="NCBI Taxonomy" id="1310607"/>
    <lineage>
        <taxon>Bacteria</taxon>
        <taxon>Pseudomonadati</taxon>
        <taxon>Pseudomonadota</taxon>
        <taxon>Gammaproteobacteria</taxon>
        <taxon>Moraxellales</taxon>
        <taxon>Moraxellaceae</taxon>
        <taxon>Acinetobacter</taxon>
        <taxon>Acinetobacter calcoaceticus/baumannii complex</taxon>
    </lineage>
</organism>
<feature type="signal peptide" evidence="1">
    <location>
        <begin position="1"/>
        <end position="24"/>
    </location>
</feature>
<sequence>MRQFTSLQVAILALGSLCFSTAYADSTLVPMSDAELSATRGQALMSMSYIAPTDAASNSNTNGNMGFYRLALDAQLELNANIKKLQLGCGGVNGAGACDIDIDYLSLSGGTVDSTSAERAASSAVITNPFLEFAVKNPNSASTREIQGFRLSAKSLSGLLTFGLQNGDAASGINSLSGYLITKPTGGTVTTNPYYGITQDETNTAITGRATVLGQGVTVPFTSTAYNLNLGVGTGTLSMGEQIITGKRINTANLKATATVGGLAISGTLNATASVLGIPIPISGNVTGSVDNLDVNVAIKQSLGYFHAAQLNGSAGYLSVQGVNILWPEAASTAQTGWWLELTNPIDIGQITPTGSVDIALSTIVDALGQVSAYLNSPGHAVECGILAANCLIVGNLPVGTVDLTGKTPASMTLTNVVLQKQNFSANCYGSLKFC</sequence>
<evidence type="ECO:0000256" key="1">
    <source>
        <dbReference type="SAM" id="SignalP"/>
    </source>
</evidence>
<name>A0A009Q2K2_ACIBA</name>
<evidence type="ECO:0000313" key="2">
    <source>
        <dbReference type="EMBL" id="EXC09011.1"/>
    </source>
</evidence>
<feature type="chain" id="PRO_5001450222" evidence="1">
    <location>
        <begin position="25"/>
        <end position="435"/>
    </location>
</feature>
<keyword evidence="1" id="KW-0732">Signal</keyword>
<reference evidence="2 3" key="1">
    <citation type="submission" date="2014-02" db="EMBL/GenBank/DDBJ databases">
        <title>Comparative genomics and transcriptomics to identify genetic mechanisms underlying the emergence of carbapenem resistant Acinetobacter baumannii (CRAb).</title>
        <authorList>
            <person name="Harris A.D."/>
            <person name="Johnson K.J."/>
            <person name="George J."/>
            <person name="Shefchek K."/>
            <person name="Daugherty S.C."/>
            <person name="Parankush S."/>
            <person name="Sadzewicz L."/>
            <person name="Tallon L."/>
            <person name="Sengamalay N."/>
            <person name="Hazen T.H."/>
            <person name="Rasko D.A."/>
        </authorList>
    </citation>
    <scope>NUCLEOTIDE SEQUENCE [LARGE SCALE GENOMIC DNA]</scope>
    <source>
        <strain evidence="2 3">625974</strain>
    </source>
</reference>
<protein>
    <submittedName>
        <fullName evidence="2">Uncharacterized protein</fullName>
    </submittedName>
</protein>